<reference evidence="2" key="1">
    <citation type="submission" date="2022-02" db="EMBL/GenBank/DDBJ databases">
        <authorList>
            <person name="Henning P.M."/>
            <person name="McCubbin A.G."/>
            <person name="Shore J.S."/>
        </authorList>
    </citation>
    <scope>NUCLEOTIDE SEQUENCE</scope>
    <source>
        <strain evidence="2">F60SS</strain>
        <tissue evidence="2">Leaves</tissue>
    </source>
</reference>
<dbReference type="PANTHER" id="PTHR31286:SF167">
    <property type="entry name" value="OS09G0268800 PROTEIN"/>
    <property type="match status" value="1"/>
</dbReference>
<feature type="non-terminal residue" evidence="2">
    <location>
        <position position="208"/>
    </location>
</feature>
<feature type="domain" description="DUF4283" evidence="1">
    <location>
        <begin position="42"/>
        <end position="119"/>
    </location>
</feature>
<keyword evidence="3" id="KW-1185">Reference proteome</keyword>
<comment type="caution">
    <text evidence="2">The sequence shown here is derived from an EMBL/GenBank/DDBJ whole genome shotgun (WGS) entry which is preliminary data.</text>
</comment>
<reference evidence="2" key="2">
    <citation type="journal article" date="2023" name="Plants (Basel)">
        <title>Annotation of the Turnera subulata (Passifloraceae) Draft Genome Reveals the S-Locus Evolved after the Divergence of Turneroideae from Passifloroideae in a Stepwise Manner.</title>
        <authorList>
            <person name="Henning P.M."/>
            <person name="Roalson E.H."/>
            <person name="Mir W."/>
            <person name="McCubbin A.G."/>
            <person name="Shore J.S."/>
        </authorList>
    </citation>
    <scope>NUCLEOTIDE SEQUENCE</scope>
    <source>
        <strain evidence="2">F60SS</strain>
    </source>
</reference>
<dbReference type="OrthoDB" id="990360at2759"/>
<protein>
    <recommendedName>
        <fullName evidence="1">DUF4283 domain-containing protein</fullName>
    </recommendedName>
</protein>
<evidence type="ECO:0000313" key="3">
    <source>
        <dbReference type="Proteomes" id="UP001141552"/>
    </source>
</evidence>
<dbReference type="AlphaFoldDB" id="A0A9Q0GE30"/>
<name>A0A9Q0GE30_9ROSI</name>
<dbReference type="Proteomes" id="UP001141552">
    <property type="component" value="Unassembled WGS sequence"/>
</dbReference>
<dbReference type="Pfam" id="PF14111">
    <property type="entry name" value="DUF4283"/>
    <property type="match status" value="1"/>
</dbReference>
<dbReference type="InterPro" id="IPR025558">
    <property type="entry name" value="DUF4283"/>
</dbReference>
<gene>
    <name evidence="2" type="ORF">Tsubulata_051423</name>
</gene>
<accession>A0A9Q0GE30</accession>
<evidence type="ECO:0000313" key="2">
    <source>
        <dbReference type="EMBL" id="KAJ4848523.1"/>
    </source>
</evidence>
<dbReference type="EMBL" id="JAKUCV010000885">
    <property type="protein sequence ID" value="KAJ4848523.1"/>
    <property type="molecule type" value="Genomic_DNA"/>
</dbReference>
<sequence>MTTPPNFQWKEEDFVVRLMASEPNREMEDLDHTFVDIISKTHLVGKVYSDKIFSANTFKGHLLRIWQLKGKVRVTKKHNIYLVSFDYEEDCRKILAGSPWQVGFTHVNFKQWMPHMSLNQVPMRLSNLWIHLHNLPLNFLAYPKIKQICDAFVTSTVEIEPTKGNCMGFYGFIRVKIEFLPERPLIPGLHVYDEMFVPKADSVVEADG</sequence>
<organism evidence="2 3">
    <name type="scientific">Turnera subulata</name>
    <dbReference type="NCBI Taxonomy" id="218843"/>
    <lineage>
        <taxon>Eukaryota</taxon>
        <taxon>Viridiplantae</taxon>
        <taxon>Streptophyta</taxon>
        <taxon>Embryophyta</taxon>
        <taxon>Tracheophyta</taxon>
        <taxon>Spermatophyta</taxon>
        <taxon>Magnoliopsida</taxon>
        <taxon>eudicotyledons</taxon>
        <taxon>Gunneridae</taxon>
        <taxon>Pentapetalae</taxon>
        <taxon>rosids</taxon>
        <taxon>fabids</taxon>
        <taxon>Malpighiales</taxon>
        <taxon>Passifloraceae</taxon>
        <taxon>Turnera</taxon>
    </lineage>
</organism>
<dbReference type="SUPFAM" id="SSF69012">
    <property type="entry name" value="alpha-ketoacid dehydrogenase kinase, N-terminal domain"/>
    <property type="match status" value="1"/>
</dbReference>
<evidence type="ECO:0000259" key="1">
    <source>
        <dbReference type="Pfam" id="PF14111"/>
    </source>
</evidence>
<dbReference type="InterPro" id="IPR036784">
    <property type="entry name" value="AK/P_DHK_N_sf"/>
</dbReference>
<dbReference type="InterPro" id="IPR040256">
    <property type="entry name" value="At4g02000-like"/>
</dbReference>
<proteinExistence type="predicted"/>
<dbReference type="PANTHER" id="PTHR31286">
    <property type="entry name" value="GLYCINE-RICH CELL WALL STRUCTURAL PROTEIN 1.8-LIKE"/>
    <property type="match status" value="1"/>
</dbReference>